<dbReference type="OrthoDB" id="9781704at2"/>
<dbReference type="EMBL" id="RKRF01000008">
    <property type="protein sequence ID" value="RPF54267.1"/>
    <property type="molecule type" value="Genomic_DNA"/>
</dbReference>
<gene>
    <name evidence="7" type="primary">nanE</name>
    <name evidence="8" type="ORF">EDC24_1464</name>
</gene>
<proteinExistence type="inferred from homology"/>
<evidence type="ECO:0000256" key="6">
    <source>
        <dbReference type="ARBA" id="ARBA00023277"/>
    </source>
</evidence>
<comment type="pathway">
    <text evidence="3 7">Amino-sugar metabolism; N-acetylneuraminate degradation; D-fructose 6-phosphate from N-acetylneuraminate: step 3/5.</text>
</comment>
<dbReference type="InterPro" id="IPR011060">
    <property type="entry name" value="RibuloseP-bd_barrel"/>
</dbReference>
<dbReference type="EC" id="5.1.3.9" evidence="7"/>
<comment type="similarity">
    <text evidence="4 7">Belongs to the NanE family.</text>
</comment>
<dbReference type="Pfam" id="PF04131">
    <property type="entry name" value="NanE"/>
    <property type="match status" value="1"/>
</dbReference>
<dbReference type="Gene3D" id="3.20.20.70">
    <property type="entry name" value="Aldolase class I"/>
    <property type="match status" value="1"/>
</dbReference>
<dbReference type="HAMAP" id="MF_01235">
    <property type="entry name" value="ManNAc6P_epimer"/>
    <property type="match status" value="1"/>
</dbReference>
<dbReference type="GO" id="GO:0005829">
    <property type="term" value="C:cytosol"/>
    <property type="evidence" value="ECO:0007669"/>
    <property type="project" value="TreeGrafter"/>
</dbReference>
<dbReference type="NCBIfam" id="NF002231">
    <property type="entry name" value="PRK01130.1"/>
    <property type="match status" value="1"/>
</dbReference>
<evidence type="ECO:0000313" key="9">
    <source>
        <dbReference type="Proteomes" id="UP000276443"/>
    </source>
</evidence>
<comment type="function">
    <text evidence="2 7">Converts N-acetylmannosamine-6-phosphate (ManNAc-6-P) to N-acetylglucosamine-6-phosphate (GlcNAc-6-P).</text>
</comment>
<evidence type="ECO:0000256" key="5">
    <source>
        <dbReference type="ARBA" id="ARBA00023235"/>
    </source>
</evidence>
<dbReference type="CDD" id="cd04729">
    <property type="entry name" value="NanE"/>
    <property type="match status" value="1"/>
</dbReference>
<comment type="caution">
    <text evidence="8">The sequence shown here is derived from an EMBL/GenBank/DDBJ whole genome shotgun (WGS) entry which is preliminary data.</text>
</comment>
<dbReference type="RefSeq" id="WP_124221121.1">
    <property type="nucleotide sequence ID" value="NZ_RKRF01000008.1"/>
</dbReference>
<evidence type="ECO:0000256" key="1">
    <source>
        <dbReference type="ARBA" id="ARBA00000056"/>
    </source>
</evidence>
<keyword evidence="5 7" id="KW-0413">Isomerase</keyword>
<accession>A0A3N5BA57</accession>
<evidence type="ECO:0000313" key="8">
    <source>
        <dbReference type="EMBL" id="RPF54267.1"/>
    </source>
</evidence>
<dbReference type="FunFam" id="3.20.20.70:FF:000035">
    <property type="entry name" value="Putative N-acetylmannosamine-6-phosphate 2-epimerase"/>
    <property type="match status" value="1"/>
</dbReference>
<protein>
    <recommendedName>
        <fullName evidence="7">Putative N-acetylmannosamine-6-phosphate 2-epimerase</fullName>
        <ecNumber evidence="7">5.1.3.9</ecNumber>
    </recommendedName>
    <alternativeName>
        <fullName evidence="7">ManNAc-6-P epimerase</fullName>
    </alternativeName>
</protein>
<dbReference type="AlphaFoldDB" id="A0A3N5BA57"/>
<keyword evidence="6 7" id="KW-0119">Carbohydrate metabolism</keyword>
<dbReference type="SUPFAM" id="SSF51366">
    <property type="entry name" value="Ribulose-phoshate binding barrel"/>
    <property type="match status" value="1"/>
</dbReference>
<comment type="catalytic activity">
    <reaction evidence="1 7">
        <text>an N-acyl-D-glucosamine 6-phosphate = an N-acyl-D-mannosamine 6-phosphate</text>
        <dbReference type="Rhea" id="RHEA:23932"/>
        <dbReference type="ChEBI" id="CHEBI:57599"/>
        <dbReference type="ChEBI" id="CHEBI:57666"/>
        <dbReference type="EC" id="5.1.3.9"/>
    </reaction>
</comment>
<keyword evidence="9" id="KW-1185">Reference proteome</keyword>
<dbReference type="InterPro" id="IPR007260">
    <property type="entry name" value="NanE"/>
</dbReference>
<evidence type="ECO:0000256" key="3">
    <source>
        <dbReference type="ARBA" id="ARBA00005081"/>
    </source>
</evidence>
<dbReference type="InterPro" id="IPR013785">
    <property type="entry name" value="Aldolase_TIM"/>
</dbReference>
<evidence type="ECO:0000256" key="4">
    <source>
        <dbReference type="ARBA" id="ARBA00007439"/>
    </source>
</evidence>
<dbReference type="PANTHER" id="PTHR36204">
    <property type="entry name" value="N-ACETYLMANNOSAMINE-6-PHOSPHATE 2-EPIMERASE-RELATED"/>
    <property type="match status" value="1"/>
</dbReference>
<name>A0A3N5BA57_9BACI</name>
<dbReference type="Proteomes" id="UP000276443">
    <property type="component" value="Unassembled WGS sequence"/>
</dbReference>
<dbReference type="UniPathway" id="UPA00629">
    <property type="reaction ID" value="UER00682"/>
</dbReference>
<organism evidence="8 9">
    <name type="scientific">Aquisalibacillus elongatus</name>
    <dbReference type="NCBI Taxonomy" id="485577"/>
    <lineage>
        <taxon>Bacteria</taxon>
        <taxon>Bacillati</taxon>
        <taxon>Bacillota</taxon>
        <taxon>Bacilli</taxon>
        <taxon>Bacillales</taxon>
        <taxon>Bacillaceae</taxon>
        <taxon>Aquisalibacillus</taxon>
    </lineage>
</organism>
<evidence type="ECO:0000256" key="7">
    <source>
        <dbReference type="HAMAP-Rule" id="MF_01235"/>
    </source>
</evidence>
<sequence>MEQILRKLEKGLIVSCQALPHEPLYGSDIMAKMAIAAEEGGAVGIRANTPWDIKEIKKHVSLPVIGLYKKRYADSDIYITPTIDDVREIVKAGADIVAFDATYRKRPDDQPLDAFVRQIRQEYPGLPLMADISTFEEAVVADELEVDVISTTLAGYTEDTKHLRGFDEVLLSEILRACQKPVIAEGRVHSPDIAKKCLEQGAYAVVVGAAITRPQEITKRFVSEMMAVSYKET</sequence>
<dbReference type="GO" id="GO:0019262">
    <property type="term" value="P:N-acetylneuraminate catabolic process"/>
    <property type="evidence" value="ECO:0007669"/>
    <property type="project" value="UniProtKB-UniRule"/>
</dbReference>
<dbReference type="GO" id="GO:0047465">
    <property type="term" value="F:N-acylglucosamine-6-phosphate 2-epimerase activity"/>
    <property type="evidence" value="ECO:0007669"/>
    <property type="project" value="UniProtKB-EC"/>
</dbReference>
<dbReference type="PANTHER" id="PTHR36204:SF1">
    <property type="entry name" value="N-ACETYLMANNOSAMINE-6-PHOSPHATE 2-EPIMERASE-RELATED"/>
    <property type="match status" value="1"/>
</dbReference>
<evidence type="ECO:0000256" key="2">
    <source>
        <dbReference type="ARBA" id="ARBA00002147"/>
    </source>
</evidence>
<dbReference type="GO" id="GO:0005975">
    <property type="term" value="P:carbohydrate metabolic process"/>
    <property type="evidence" value="ECO:0007669"/>
    <property type="project" value="UniProtKB-UniRule"/>
</dbReference>
<reference evidence="8 9" key="1">
    <citation type="submission" date="2018-11" db="EMBL/GenBank/DDBJ databases">
        <title>Genomic Encyclopedia of Type Strains, Phase IV (KMG-IV): sequencing the most valuable type-strain genomes for metagenomic binning, comparative biology and taxonomic classification.</title>
        <authorList>
            <person name="Goeker M."/>
        </authorList>
    </citation>
    <scope>NUCLEOTIDE SEQUENCE [LARGE SCALE GENOMIC DNA]</scope>
    <source>
        <strain evidence="8 9">DSM 18090</strain>
    </source>
</reference>
<dbReference type="GO" id="GO:0006053">
    <property type="term" value="P:N-acetylmannosamine catabolic process"/>
    <property type="evidence" value="ECO:0007669"/>
    <property type="project" value="TreeGrafter"/>
</dbReference>